<keyword evidence="4 12" id="KW-1133">Transmembrane helix</keyword>
<dbReference type="InterPro" id="IPR050125">
    <property type="entry name" value="GPCR_opsins"/>
</dbReference>
<evidence type="ECO:0000256" key="3">
    <source>
        <dbReference type="ARBA" id="ARBA00022692"/>
    </source>
</evidence>
<evidence type="ECO:0000256" key="11">
    <source>
        <dbReference type="RuleBase" id="RU000688"/>
    </source>
</evidence>
<keyword evidence="15" id="KW-1185">Reference proteome</keyword>
<keyword evidence="5 11" id="KW-0297">G-protein coupled receptor</keyword>
<keyword evidence="8" id="KW-0325">Glycoprotein</keyword>
<keyword evidence="7 11" id="KW-0675">Receptor</keyword>
<dbReference type="InterPro" id="IPR000276">
    <property type="entry name" value="GPCR_Rhodpsn"/>
</dbReference>
<evidence type="ECO:0000259" key="13">
    <source>
        <dbReference type="PROSITE" id="PS50262"/>
    </source>
</evidence>
<dbReference type="InterPro" id="IPR017452">
    <property type="entry name" value="GPCR_Rhodpsn_7TM"/>
</dbReference>
<evidence type="ECO:0000256" key="12">
    <source>
        <dbReference type="SAM" id="Phobius"/>
    </source>
</evidence>
<protein>
    <recommendedName>
        <fullName evidence="13">G-protein coupled receptors family 1 profile domain-containing protein</fullName>
    </recommendedName>
</protein>
<dbReference type="PANTHER" id="PTHR24240">
    <property type="entry name" value="OPSIN"/>
    <property type="match status" value="1"/>
</dbReference>
<evidence type="ECO:0000256" key="1">
    <source>
        <dbReference type="ARBA" id="ARBA00004141"/>
    </source>
</evidence>
<feature type="transmembrane region" description="Helical" evidence="12">
    <location>
        <begin position="140"/>
        <end position="160"/>
    </location>
</feature>
<feature type="transmembrane region" description="Helical" evidence="12">
    <location>
        <begin position="100"/>
        <end position="120"/>
    </location>
</feature>
<evidence type="ECO:0000256" key="8">
    <source>
        <dbReference type="ARBA" id="ARBA00023180"/>
    </source>
</evidence>
<feature type="transmembrane region" description="Helical" evidence="12">
    <location>
        <begin position="62"/>
        <end position="80"/>
    </location>
</feature>
<dbReference type="GO" id="GO:0004930">
    <property type="term" value="F:G protein-coupled receptor activity"/>
    <property type="evidence" value="ECO:0007669"/>
    <property type="project" value="UniProtKB-KW"/>
</dbReference>
<proteinExistence type="inferred from homology"/>
<accession>A0A8K0CX41</accession>
<dbReference type="GO" id="GO:0007601">
    <property type="term" value="P:visual perception"/>
    <property type="evidence" value="ECO:0007669"/>
    <property type="project" value="UniProtKB-KW"/>
</dbReference>
<dbReference type="PROSITE" id="PS00237">
    <property type="entry name" value="G_PROTEIN_RECEP_F1_1"/>
    <property type="match status" value="1"/>
</dbReference>
<dbReference type="SUPFAM" id="SSF81321">
    <property type="entry name" value="Family A G protein-coupled receptor-like"/>
    <property type="match status" value="1"/>
</dbReference>
<feature type="transmembrane region" description="Helical" evidence="12">
    <location>
        <begin position="24"/>
        <end position="50"/>
    </location>
</feature>
<keyword evidence="6 12" id="KW-0472">Membrane</keyword>
<dbReference type="GO" id="GO:0016020">
    <property type="term" value="C:membrane"/>
    <property type="evidence" value="ECO:0007669"/>
    <property type="project" value="UniProtKB-SubCell"/>
</dbReference>
<dbReference type="PRINTS" id="PR00237">
    <property type="entry name" value="GPCRRHODOPSN"/>
</dbReference>
<evidence type="ECO:0000256" key="4">
    <source>
        <dbReference type="ARBA" id="ARBA00022989"/>
    </source>
</evidence>
<comment type="caution">
    <text evidence="14">The sequence shown here is derived from an EMBL/GenBank/DDBJ whole genome shotgun (WGS) entry which is preliminary data.</text>
</comment>
<evidence type="ECO:0000256" key="2">
    <source>
        <dbReference type="ARBA" id="ARBA00010663"/>
    </source>
</evidence>
<evidence type="ECO:0000256" key="7">
    <source>
        <dbReference type="ARBA" id="ARBA00023170"/>
    </source>
</evidence>
<evidence type="ECO:0000256" key="6">
    <source>
        <dbReference type="ARBA" id="ARBA00023136"/>
    </source>
</evidence>
<evidence type="ECO:0000256" key="10">
    <source>
        <dbReference type="ARBA" id="ARBA00023305"/>
    </source>
</evidence>
<name>A0A8K0CX41_IGNLU</name>
<comment type="similarity">
    <text evidence="2 11">Belongs to the G-protein coupled receptor 1 family.</text>
</comment>
<dbReference type="Gene3D" id="1.20.1070.10">
    <property type="entry name" value="Rhodopsin 7-helix transmembrane proteins"/>
    <property type="match status" value="1"/>
</dbReference>
<feature type="transmembrane region" description="Helical" evidence="12">
    <location>
        <begin position="185"/>
        <end position="208"/>
    </location>
</feature>
<dbReference type="PROSITE" id="PS50262">
    <property type="entry name" value="G_PROTEIN_RECEP_F1_2"/>
    <property type="match status" value="1"/>
</dbReference>
<feature type="domain" description="G-protein coupled receptors family 1 profile" evidence="13">
    <location>
        <begin position="41"/>
        <end position="245"/>
    </location>
</feature>
<organism evidence="14 15">
    <name type="scientific">Ignelater luminosus</name>
    <name type="common">Cucubano</name>
    <name type="synonym">Pyrophorus luminosus</name>
    <dbReference type="NCBI Taxonomy" id="2038154"/>
    <lineage>
        <taxon>Eukaryota</taxon>
        <taxon>Metazoa</taxon>
        <taxon>Ecdysozoa</taxon>
        <taxon>Arthropoda</taxon>
        <taxon>Hexapoda</taxon>
        <taxon>Insecta</taxon>
        <taxon>Pterygota</taxon>
        <taxon>Neoptera</taxon>
        <taxon>Endopterygota</taxon>
        <taxon>Coleoptera</taxon>
        <taxon>Polyphaga</taxon>
        <taxon>Elateriformia</taxon>
        <taxon>Elateroidea</taxon>
        <taxon>Elateridae</taxon>
        <taxon>Agrypninae</taxon>
        <taxon>Pyrophorini</taxon>
        <taxon>Ignelater</taxon>
    </lineage>
</organism>
<keyword evidence="9 11" id="KW-0807">Transducer</keyword>
<evidence type="ECO:0000313" key="14">
    <source>
        <dbReference type="EMBL" id="KAF2892961.1"/>
    </source>
</evidence>
<evidence type="ECO:0000256" key="5">
    <source>
        <dbReference type="ARBA" id="ARBA00023040"/>
    </source>
</evidence>
<dbReference type="Pfam" id="PF00001">
    <property type="entry name" value="7tm_1"/>
    <property type="match status" value="1"/>
</dbReference>
<keyword evidence="10" id="KW-0716">Sensory transduction</keyword>
<reference evidence="14" key="1">
    <citation type="submission" date="2019-08" db="EMBL/GenBank/DDBJ databases">
        <title>The genome of the North American firefly Photinus pyralis.</title>
        <authorList>
            <consortium name="Photinus pyralis genome working group"/>
            <person name="Fallon T.R."/>
            <person name="Sander Lower S.E."/>
            <person name="Weng J.-K."/>
        </authorList>
    </citation>
    <scope>NUCLEOTIDE SEQUENCE</scope>
    <source>
        <strain evidence="14">TRF0915ILg1</strain>
        <tissue evidence="14">Whole body</tissue>
    </source>
</reference>
<dbReference type="EMBL" id="VTPC01008326">
    <property type="protein sequence ID" value="KAF2892961.1"/>
    <property type="molecule type" value="Genomic_DNA"/>
</dbReference>
<sequence>MKYINDSIKLHQNDLKLLMPIEGYIGAAIALFLIGLFGFFLNLFVIILMWKDKQLWTPLNIVLFNLVCSDFSVSVLGNPWTIASAISRRWIFGKTVCKMYGFFMSLLGISSITTLTVLSFERYVMVSRPFRNIRLTNKTAAVSIAGIWIYSLSLTLPPLLGWGDYVNEAANISCSVNWEDRTFEAMTYIVFLFTFGLVIPVAIIGFSYTNIIITMKQVCFACYKIKFQKYINYSNCKQRLLHTCV</sequence>
<keyword evidence="10" id="KW-0844">Vision</keyword>
<dbReference type="AlphaFoldDB" id="A0A8K0CX41"/>
<dbReference type="OrthoDB" id="2101615at2759"/>
<comment type="subcellular location">
    <subcellularLocation>
        <location evidence="1">Membrane</location>
        <topology evidence="1">Multi-pass membrane protein</topology>
    </subcellularLocation>
</comment>
<gene>
    <name evidence="14" type="ORF">ILUMI_13213</name>
</gene>
<dbReference type="Proteomes" id="UP000801492">
    <property type="component" value="Unassembled WGS sequence"/>
</dbReference>
<keyword evidence="3 11" id="KW-0812">Transmembrane</keyword>
<evidence type="ECO:0000256" key="9">
    <source>
        <dbReference type="ARBA" id="ARBA00023224"/>
    </source>
</evidence>
<evidence type="ECO:0000313" key="15">
    <source>
        <dbReference type="Proteomes" id="UP000801492"/>
    </source>
</evidence>